<dbReference type="Pfam" id="PF08237">
    <property type="entry name" value="PE-PPE"/>
    <property type="match status" value="1"/>
</dbReference>
<accession>A0A142F2G4</accession>
<dbReference type="RefSeq" id="YP_009303183.1">
    <property type="nucleotide sequence ID" value="NC_031253.1"/>
</dbReference>
<name>A0A142F2G4_9CAUD</name>
<evidence type="ECO:0000313" key="3">
    <source>
        <dbReference type="EMBL" id="AMQ66971.1"/>
    </source>
</evidence>
<sequence length="365" mass="37937">MATWDSILDYLRGDPCKVGYFGVPGTWSPWDAGYQADVGRLINSAWFYWQGVGYVAAFGPVNGPITNPSYAESVQEGVDETVRLILARPGPIVLGGYSQGAEVVYWVAREFLTGGRLAHRRGDLLLIVTFGNPCRAKGHGVNQATAHGWGISRKPPLTELLPIWLDYALPGDMYCCADDDTYLAIGYAALTKLQLHDPWQLVQAMLALIQSDEFADALAELLDPLFPGLATTLGELTGMDGAALLANRKPVGGGVLGGLMSGQLLTTTPAGGNLLGGLIGAGTGVLGGLLDGVIPGGLPPIVGGLLGGGSGPGGTPTGMYKLGKTFAALLNFATTNDHGHYHDTPAFAGTNAVAHAVGEVNRLAA</sequence>
<dbReference type="GeneID" id="29125756"/>
<dbReference type="Proteomes" id="UP000201826">
    <property type="component" value="Segment"/>
</dbReference>
<dbReference type="InterPro" id="IPR013228">
    <property type="entry name" value="PE-PPE_C"/>
</dbReference>
<gene>
    <name evidence="3" type="primary">35</name>
    <name evidence="3" type="ORF">SEA_BIPPER_35</name>
</gene>
<dbReference type="GO" id="GO:0016787">
    <property type="term" value="F:hydrolase activity"/>
    <property type="evidence" value="ECO:0007669"/>
    <property type="project" value="UniProtKB-KW"/>
</dbReference>
<dbReference type="EMBL" id="KU728633">
    <property type="protein sequence ID" value="AMQ66971.1"/>
    <property type="molecule type" value="Genomic_DNA"/>
</dbReference>
<dbReference type="SUPFAM" id="SSF53474">
    <property type="entry name" value="alpha/beta-Hydrolases"/>
    <property type="match status" value="1"/>
</dbReference>
<keyword evidence="4" id="KW-1185">Reference proteome</keyword>
<dbReference type="OrthoDB" id="4625at10239"/>
<feature type="domain" description="PE-PPE" evidence="2">
    <location>
        <begin position="50"/>
        <end position="138"/>
    </location>
</feature>
<organism evidence="3 4">
    <name type="scientific">Mycobacterium phage Bipper</name>
    <dbReference type="NCBI Taxonomy" id="1805457"/>
    <lineage>
        <taxon>Viruses</taxon>
        <taxon>Duplodnaviria</taxon>
        <taxon>Heunggongvirae</taxon>
        <taxon>Uroviricota</taxon>
        <taxon>Caudoviricetes</taxon>
        <taxon>Bippervirus</taxon>
        <taxon>Bippervirus bipper</taxon>
    </lineage>
</organism>
<evidence type="ECO:0000313" key="4">
    <source>
        <dbReference type="Proteomes" id="UP000201826"/>
    </source>
</evidence>
<proteinExistence type="predicted"/>
<dbReference type="Gene3D" id="3.40.50.1820">
    <property type="entry name" value="alpha/beta hydrolase"/>
    <property type="match status" value="1"/>
</dbReference>
<dbReference type="KEGG" id="vg:29125756"/>
<dbReference type="SMART" id="SM01110">
    <property type="entry name" value="Cutinase"/>
    <property type="match status" value="1"/>
</dbReference>
<reference evidence="4" key="1">
    <citation type="submission" date="2016-02" db="EMBL/GenBank/DDBJ databases">
        <authorList>
            <person name="Isern S."/>
            <person name="Barcellona C.M."/>
            <person name="Dozier K.D."/>
            <person name="Faust J.M."/>
            <person name="Fedrick A.J."/>
            <person name="Gagliardi L.E."/>
            <person name="Gatt S.M."/>
            <person name="Gleason P.S."/>
            <person name="Gomez E.A."/>
            <person name="Hoffman A.M."/>
            <person name="Jenkins M."/>
            <person name="Jones M.J."/>
            <person name="Lang J.F."/>
            <person name="Lequay S.M."/>
            <person name="Mars P.J."/>
            <person name="Mtchedlidze N."/>
            <person name="Osking Z.B."/>
            <person name="Paul L.M."/>
            <person name="Pica A.N."/>
            <person name="Robison M.D."/>
            <person name="Rodriguez D."/>
            <person name="Rosales K.A."/>
            <person name="Saravis L.E."/>
            <person name="Sisson B.M."/>
            <person name="Tan A.L."/>
            <person name="Voltaire R."/>
            <person name="Michael S.F."/>
            <person name="Warner M.H."/>
            <person name="Bradley K.W."/>
            <person name="Asai D.J."/>
            <person name="Bowman C.A."/>
            <person name="Russell D.A."/>
            <person name="Pope W.H."/>
            <person name="Jacobs-Sera D."/>
            <person name="Hendrix R.W."/>
            <person name="Hatfull G.F."/>
        </authorList>
    </citation>
    <scope>NUCLEOTIDE SEQUENCE [LARGE SCALE GENOMIC DNA]</scope>
</reference>
<evidence type="ECO:0000256" key="1">
    <source>
        <dbReference type="ARBA" id="ARBA00022801"/>
    </source>
</evidence>
<dbReference type="InterPro" id="IPR000675">
    <property type="entry name" value="Cutinase/axe"/>
</dbReference>
<dbReference type="InterPro" id="IPR029058">
    <property type="entry name" value="AB_hydrolase_fold"/>
</dbReference>
<protein>
    <submittedName>
        <fullName evidence="3">Lysin B</fullName>
    </submittedName>
</protein>
<keyword evidence="1" id="KW-0378">Hydrolase</keyword>
<evidence type="ECO:0000259" key="2">
    <source>
        <dbReference type="Pfam" id="PF08237"/>
    </source>
</evidence>